<protein>
    <submittedName>
        <fullName evidence="1">Uncharacterized protein</fullName>
    </submittedName>
</protein>
<sequence>MAPTWGGPVSGTAWARRPARLREAGAGRPAAVLRSARLDGRAEPADLRALRGWIDDPAAYGWGATVTRSRELLIAQALTAS</sequence>
<accession>A0A5B8UBR1</accession>
<dbReference type="Proteomes" id="UP000321805">
    <property type="component" value="Chromosome"/>
</dbReference>
<evidence type="ECO:0000313" key="1">
    <source>
        <dbReference type="EMBL" id="QEC50424.1"/>
    </source>
</evidence>
<keyword evidence="2" id="KW-1185">Reference proteome</keyword>
<proteinExistence type="predicted"/>
<dbReference type="RefSeq" id="WP_146923037.1">
    <property type="nucleotide sequence ID" value="NZ_CP042430.1"/>
</dbReference>
<gene>
    <name evidence="1" type="ORF">FSW04_24450</name>
</gene>
<name>A0A5B8UBR1_9ACTN</name>
<dbReference type="AlphaFoldDB" id="A0A5B8UBR1"/>
<evidence type="ECO:0000313" key="2">
    <source>
        <dbReference type="Proteomes" id="UP000321805"/>
    </source>
</evidence>
<dbReference type="EMBL" id="CP042430">
    <property type="protein sequence ID" value="QEC50424.1"/>
    <property type="molecule type" value="Genomic_DNA"/>
</dbReference>
<reference evidence="1 2" key="1">
    <citation type="journal article" date="2018" name="J. Microbiol.">
        <title>Baekduia soli gen. nov., sp. nov., a novel bacterium isolated from the soil of Baekdu Mountain and proposal of a novel family name, Baekduiaceae fam. nov.</title>
        <authorList>
            <person name="An D.S."/>
            <person name="Siddiqi M.Z."/>
            <person name="Kim K.H."/>
            <person name="Yu H.S."/>
            <person name="Im W.T."/>
        </authorList>
    </citation>
    <scope>NUCLEOTIDE SEQUENCE [LARGE SCALE GENOMIC DNA]</scope>
    <source>
        <strain evidence="1 2">BR7-21</strain>
    </source>
</reference>
<organism evidence="1 2">
    <name type="scientific">Baekduia soli</name>
    <dbReference type="NCBI Taxonomy" id="496014"/>
    <lineage>
        <taxon>Bacteria</taxon>
        <taxon>Bacillati</taxon>
        <taxon>Actinomycetota</taxon>
        <taxon>Thermoleophilia</taxon>
        <taxon>Solirubrobacterales</taxon>
        <taxon>Baekduiaceae</taxon>
        <taxon>Baekduia</taxon>
    </lineage>
</organism>
<dbReference type="KEGG" id="bsol:FSW04_24450"/>